<dbReference type="AlphaFoldDB" id="A0AAD5BZR6"/>
<dbReference type="Proteomes" id="UP001206925">
    <property type="component" value="Unassembled WGS sequence"/>
</dbReference>
<sequence>VTSFWRQIEEGKQTLFLLHLLPLINQQAKPEATTLKTKKVTNFNEMLQLFAKDRASGAQAETAKERNARLQKNDDTNTETFPEVDEFLAANDVILESQYNTDDDVQVVDLTSSLPEQSSSAKKCKSRKRKVEEEAKDLANAIAIAEGNKIIQESSKILERVYHREYTGEEIYNGLAPMELESHEIARALNYLAANQAKARMLFSSPPQ</sequence>
<accession>A0AAD5BZR6</accession>
<evidence type="ECO:0000313" key="3">
    <source>
        <dbReference type="EMBL" id="KAI7731633.1"/>
    </source>
</evidence>
<feature type="coiled-coil region" evidence="1">
    <location>
        <begin position="121"/>
        <end position="148"/>
    </location>
</feature>
<feature type="region of interest" description="Disordered" evidence="2">
    <location>
        <begin position="58"/>
        <end position="78"/>
    </location>
</feature>
<dbReference type="PANTHER" id="PTHR46929">
    <property type="entry name" value="EXPRESSED PROTEIN"/>
    <property type="match status" value="1"/>
</dbReference>
<evidence type="ECO:0000256" key="1">
    <source>
        <dbReference type="SAM" id="Coils"/>
    </source>
</evidence>
<dbReference type="EMBL" id="JAMZMK010010416">
    <property type="protein sequence ID" value="KAI7731633.1"/>
    <property type="molecule type" value="Genomic_DNA"/>
</dbReference>
<evidence type="ECO:0000313" key="4">
    <source>
        <dbReference type="Proteomes" id="UP001206925"/>
    </source>
</evidence>
<protein>
    <submittedName>
        <fullName evidence="3">Uncharacterized protein</fullName>
    </submittedName>
</protein>
<organism evidence="3 4">
    <name type="scientific">Ambrosia artemisiifolia</name>
    <name type="common">Common ragweed</name>
    <dbReference type="NCBI Taxonomy" id="4212"/>
    <lineage>
        <taxon>Eukaryota</taxon>
        <taxon>Viridiplantae</taxon>
        <taxon>Streptophyta</taxon>
        <taxon>Embryophyta</taxon>
        <taxon>Tracheophyta</taxon>
        <taxon>Spermatophyta</taxon>
        <taxon>Magnoliopsida</taxon>
        <taxon>eudicotyledons</taxon>
        <taxon>Gunneridae</taxon>
        <taxon>Pentapetalae</taxon>
        <taxon>asterids</taxon>
        <taxon>campanulids</taxon>
        <taxon>Asterales</taxon>
        <taxon>Asteraceae</taxon>
        <taxon>Asteroideae</taxon>
        <taxon>Heliantheae alliance</taxon>
        <taxon>Heliantheae</taxon>
        <taxon>Ambrosia</taxon>
    </lineage>
</organism>
<keyword evidence="1" id="KW-0175">Coiled coil</keyword>
<proteinExistence type="predicted"/>
<feature type="non-terminal residue" evidence="3">
    <location>
        <position position="1"/>
    </location>
</feature>
<comment type="caution">
    <text evidence="3">The sequence shown here is derived from an EMBL/GenBank/DDBJ whole genome shotgun (WGS) entry which is preliminary data.</text>
</comment>
<gene>
    <name evidence="3" type="ORF">M8C21_015719</name>
</gene>
<name>A0AAD5BZR6_AMBAR</name>
<dbReference type="PANTHER" id="PTHR46929:SF4">
    <property type="entry name" value="MYB_SANT-LIKE DOMAIN-CONTAINING PROTEIN"/>
    <property type="match status" value="1"/>
</dbReference>
<feature type="non-terminal residue" evidence="3">
    <location>
        <position position="208"/>
    </location>
</feature>
<feature type="compositionally biased region" description="Basic and acidic residues" evidence="2">
    <location>
        <begin position="62"/>
        <end position="75"/>
    </location>
</feature>
<reference evidence="3" key="1">
    <citation type="submission" date="2022-06" db="EMBL/GenBank/DDBJ databases">
        <title>Uncovering the hologenomic basis of an extraordinary plant invasion.</title>
        <authorList>
            <person name="Bieker V.C."/>
            <person name="Martin M.D."/>
            <person name="Gilbert T."/>
            <person name="Hodgins K."/>
            <person name="Battlay P."/>
            <person name="Petersen B."/>
            <person name="Wilson J."/>
        </authorList>
    </citation>
    <scope>NUCLEOTIDE SEQUENCE</scope>
    <source>
        <strain evidence="3">AA19_3_7</strain>
        <tissue evidence="3">Leaf</tissue>
    </source>
</reference>
<evidence type="ECO:0000256" key="2">
    <source>
        <dbReference type="SAM" id="MobiDB-lite"/>
    </source>
</evidence>
<keyword evidence="4" id="KW-1185">Reference proteome</keyword>